<keyword evidence="2" id="KW-1185">Reference proteome</keyword>
<accession>A0A343TN92</accession>
<dbReference type="AlphaFoldDB" id="A0A343TN92"/>
<sequence length="225" mass="26272">MVLYLSVTLEQIKQSAKYIRDKLYKIGDGYGIIGPNKIYNNDYYRKRKKDPWRSDAREVSRVLYDEFEPESVIDFGCAIGGHLEWFHEHGIEVCGIEGNTTAFEYSLIPNEYLEEHDLREPYEITKQRDLALCIEVAEHIPERYANQLVASLTDSAESVFFTAAPPGQQGTHHINLKKDSYWEKKFEEKGYIRDNMIETRLKQNLNLEKSTWIKDNMFVFVSGND</sequence>
<dbReference type="EMBL" id="CP025066">
    <property type="protein sequence ID" value="AUX10564.1"/>
    <property type="molecule type" value="Genomic_DNA"/>
</dbReference>
<evidence type="ECO:0000313" key="2">
    <source>
        <dbReference type="Proteomes" id="UP000263012"/>
    </source>
</evidence>
<dbReference type="InterPro" id="IPR029063">
    <property type="entry name" value="SAM-dependent_MTases_sf"/>
</dbReference>
<gene>
    <name evidence="1" type="ORF">AArcSl_2953</name>
</gene>
<dbReference type="Proteomes" id="UP000263012">
    <property type="component" value="Chromosome"/>
</dbReference>
<evidence type="ECO:0008006" key="3">
    <source>
        <dbReference type="Google" id="ProtNLM"/>
    </source>
</evidence>
<dbReference type="GeneID" id="37879310"/>
<name>A0A343TN92_9EURY</name>
<dbReference type="SUPFAM" id="SSF53335">
    <property type="entry name" value="S-adenosyl-L-methionine-dependent methyltransferases"/>
    <property type="match status" value="1"/>
</dbReference>
<protein>
    <recommendedName>
        <fullName evidence="3">Class I SAM-dependent methyltransferase</fullName>
    </recommendedName>
</protein>
<dbReference type="OrthoDB" id="1018at2157"/>
<reference evidence="2" key="1">
    <citation type="submission" date="2017-11" db="EMBL/GenBank/DDBJ databases">
        <title>Phenotypic and genomic properties of facultatively anaerobic sulfur-reducing natronoarchaea from hypersaline soda lakes.</title>
        <authorList>
            <person name="Sorokin D.Y."/>
            <person name="Kublanov I.V."/>
            <person name="Roman P."/>
            <person name="Sinninghe Damste J.S."/>
            <person name="Golyshin P.N."/>
            <person name="Rojo D."/>
            <person name="Ciordia S."/>
            <person name="Mena M.D.C."/>
            <person name="Ferrer M."/>
            <person name="Messina E."/>
            <person name="Smedile F."/>
            <person name="La Spada G."/>
            <person name="La Cono V."/>
            <person name="Yakimov M.M."/>
        </authorList>
    </citation>
    <scope>NUCLEOTIDE SEQUENCE [LARGE SCALE GENOMIC DNA]</scope>
    <source>
        <strain evidence="2">AArc-Sl</strain>
    </source>
</reference>
<dbReference type="RefSeq" id="WP_119820987.1">
    <property type="nucleotide sequence ID" value="NZ_CP025066.1"/>
</dbReference>
<dbReference type="Pfam" id="PF13489">
    <property type="entry name" value="Methyltransf_23"/>
    <property type="match status" value="1"/>
</dbReference>
<dbReference type="KEGG" id="hdf:AArcSl_2953"/>
<organism evidence="1 2">
    <name type="scientific">Halalkaliarchaeum desulfuricum</name>
    <dbReference type="NCBI Taxonomy" id="2055893"/>
    <lineage>
        <taxon>Archaea</taxon>
        <taxon>Methanobacteriati</taxon>
        <taxon>Methanobacteriota</taxon>
        <taxon>Stenosarchaea group</taxon>
        <taxon>Halobacteria</taxon>
        <taxon>Halobacteriales</taxon>
        <taxon>Haloferacaceae</taxon>
        <taxon>Halalkaliarchaeum</taxon>
    </lineage>
</organism>
<evidence type="ECO:0000313" key="1">
    <source>
        <dbReference type="EMBL" id="AUX10564.1"/>
    </source>
</evidence>
<dbReference type="Gene3D" id="3.40.50.150">
    <property type="entry name" value="Vaccinia Virus protein VP39"/>
    <property type="match status" value="1"/>
</dbReference>
<proteinExistence type="predicted"/>